<accession>A0ABV2R039</accession>
<comment type="subcellular location">
    <subcellularLocation>
        <location evidence="1">Membrane</location>
        <topology evidence="1">Multi-pass membrane protein</topology>
    </subcellularLocation>
</comment>
<dbReference type="PANTHER" id="PTHR33507:SF3">
    <property type="entry name" value="INNER MEMBRANE PROTEIN YBBJ"/>
    <property type="match status" value="1"/>
</dbReference>
<proteinExistence type="predicted"/>
<dbReference type="Gene3D" id="2.40.50.140">
    <property type="entry name" value="Nucleic acid-binding proteins"/>
    <property type="match status" value="1"/>
</dbReference>
<dbReference type="Pfam" id="PF01957">
    <property type="entry name" value="NfeD"/>
    <property type="match status" value="1"/>
</dbReference>
<name>A0ABV2R039_9HYPH</name>
<keyword evidence="7" id="KW-0378">Hydrolase</keyword>
<dbReference type="GO" id="GO:0008233">
    <property type="term" value="F:peptidase activity"/>
    <property type="evidence" value="ECO:0007669"/>
    <property type="project" value="UniProtKB-KW"/>
</dbReference>
<dbReference type="EMBL" id="JBEPSM010000001">
    <property type="protein sequence ID" value="MET4634635.1"/>
    <property type="molecule type" value="Genomic_DNA"/>
</dbReference>
<evidence type="ECO:0000256" key="4">
    <source>
        <dbReference type="ARBA" id="ARBA00023136"/>
    </source>
</evidence>
<dbReference type="Proteomes" id="UP001549321">
    <property type="component" value="Unassembled WGS sequence"/>
</dbReference>
<dbReference type="InterPro" id="IPR012340">
    <property type="entry name" value="NA-bd_OB-fold"/>
</dbReference>
<comment type="caution">
    <text evidence="7">The sequence shown here is derived from an EMBL/GenBank/DDBJ whole genome shotgun (WGS) entry which is preliminary data.</text>
</comment>
<reference evidence="7 8" key="1">
    <citation type="submission" date="2024-06" db="EMBL/GenBank/DDBJ databases">
        <title>Sorghum-associated microbial communities from plants grown in Nebraska, USA.</title>
        <authorList>
            <person name="Schachtman D."/>
        </authorList>
    </citation>
    <scope>NUCLEOTIDE SEQUENCE [LARGE SCALE GENOMIC DNA]</scope>
    <source>
        <strain evidence="7 8">3207</strain>
    </source>
</reference>
<keyword evidence="2 5" id="KW-0812">Transmembrane</keyword>
<dbReference type="GO" id="GO:0006508">
    <property type="term" value="P:proteolysis"/>
    <property type="evidence" value="ECO:0007669"/>
    <property type="project" value="UniProtKB-KW"/>
</dbReference>
<evidence type="ECO:0000256" key="3">
    <source>
        <dbReference type="ARBA" id="ARBA00022989"/>
    </source>
</evidence>
<evidence type="ECO:0000256" key="1">
    <source>
        <dbReference type="ARBA" id="ARBA00004141"/>
    </source>
</evidence>
<evidence type="ECO:0000259" key="6">
    <source>
        <dbReference type="Pfam" id="PF01957"/>
    </source>
</evidence>
<protein>
    <submittedName>
        <fullName evidence="7">Membrane protein implicated in regulation of membrane protease activity</fullName>
    </submittedName>
</protein>
<feature type="domain" description="NfeD-like C-terminal" evidence="6">
    <location>
        <begin position="105"/>
        <end position="145"/>
    </location>
</feature>
<gene>
    <name evidence="7" type="ORF">ABIE08_002548</name>
</gene>
<dbReference type="PANTHER" id="PTHR33507">
    <property type="entry name" value="INNER MEMBRANE PROTEIN YBBJ"/>
    <property type="match status" value="1"/>
</dbReference>
<sequence length="148" mass="16039">MIVEAVRQLGPWSWWILGLLLLGVEVLAPGAFFLWFGIAALIVGALALLVVVSWQAQAILFVALALVLVILGRRFYSRERRPGDQPHLNQRAARFVGGVYPLAEAISNGHGRIRIDDTTWSVTGPDLPSGTRVRVTGFDGAVLKVVAA</sequence>
<evidence type="ECO:0000256" key="5">
    <source>
        <dbReference type="SAM" id="Phobius"/>
    </source>
</evidence>
<feature type="transmembrane region" description="Helical" evidence="5">
    <location>
        <begin position="58"/>
        <end position="76"/>
    </location>
</feature>
<evidence type="ECO:0000256" key="2">
    <source>
        <dbReference type="ARBA" id="ARBA00022692"/>
    </source>
</evidence>
<keyword evidence="4 5" id="KW-0472">Membrane</keyword>
<keyword evidence="8" id="KW-1185">Reference proteome</keyword>
<keyword evidence="7" id="KW-0645">Protease</keyword>
<dbReference type="InterPro" id="IPR052165">
    <property type="entry name" value="Membrane_assoc_protease"/>
</dbReference>
<dbReference type="RefSeq" id="WP_354551442.1">
    <property type="nucleotide sequence ID" value="NZ_JBEPSM010000001.1"/>
</dbReference>
<dbReference type="InterPro" id="IPR002810">
    <property type="entry name" value="NfeD-like_C"/>
</dbReference>
<evidence type="ECO:0000313" key="7">
    <source>
        <dbReference type="EMBL" id="MET4634635.1"/>
    </source>
</evidence>
<feature type="transmembrane region" description="Helical" evidence="5">
    <location>
        <begin position="12"/>
        <end position="28"/>
    </location>
</feature>
<keyword evidence="3 5" id="KW-1133">Transmembrane helix</keyword>
<organism evidence="7 8">
    <name type="scientific">Kaistia defluvii</name>
    <dbReference type="NCBI Taxonomy" id="410841"/>
    <lineage>
        <taxon>Bacteria</taxon>
        <taxon>Pseudomonadati</taxon>
        <taxon>Pseudomonadota</taxon>
        <taxon>Alphaproteobacteria</taxon>
        <taxon>Hyphomicrobiales</taxon>
        <taxon>Kaistiaceae</taxon>
        <taxon>Kaistia</taxon>
    </lineage>
</organism>
<evidence type="ECO:0000313" key="8">
    <source>
        <dbReference type="Proteomes" id="UP001549321"/>
    </source>
</evidence>